<feature type="region of interest" description="Disordered" evidence="8">
    <location>
        <begin position="299"/>
        <end position="318"/>
    </location>
</feature>
<evidence type="ECO:0000256" key="3">
    <source>
        <dbReference type="ARBA" id="ARBA00022676"/>
    </source>
</evidence>
<dbReference type="AlphaFoldDB" id="A0A518HDN0"/>
<dbReference type="PANTHER" id="PTHR33908">
    <property type="entry name" value="MANNOSYLTRANSFERASE YKCB-RELATED"/>
    <property type="match status" value="1"/>
</dbReference>
<evidence type="ECO:0000256" key="7">
    <source>
        <dbReference type="ARBA" id="ARBA00023136"/>
    </source>
</evidence>
<dbReference type="GO" id="GO:0005886">
    <property type="term" value="C:plasma membrane"/>
    <property type="evidence" value="ECO:0007669"/>
    <property type="project" value="UniProtKB-SubCell"/>
</dbReference>
<feature type="transmembrane region" description="Helical" evidence="9">
    <location>
        <begin position="123"/>
        <end position="143"/>
    </location>
</feature>
<evidence type="ECO:0000256" key="6">
    <source>
        <dbReference type="ARBA" id="ARBA00022989"/>
    </source>
</evidence>
<feature type="transmembrane region" description="Helical" evidence="9">
    <location>
        <begin position="12"/>
        <end position="32"/>
    </location>
</feature>
<evidence type="ECO:0000256" key="4">
    <source>
        <dbReference type="ARBA" id="ARBA00022679"/>
    </source>
</evidence>
<feature type="transmembrane region" description="Helical" evidence="9">
    <location>
        <begin position="217"/>
        <end position="236"/>
    </location>
</feature>
<evidence type="ECO:0000256" key="2">
    <source>
        <dbReference type="ARBA" id="ARBA00022475"/>
    </source>
</evidence>
<gene>
    <name evidence="11" type="ORF">ElP_69250</name>
</gene>
<keyword evidence="7 9" id="KW-0472">Membrane</keyword>
<comment type="subcellular location">
    <subcellularLocation>
        <location evidence="1">Cell membrane</location>
        <topology evidence="1">Multi-pass membrane protein</topology>
    </subcellularLocation>
</comment>
<feature type="domain" description="Glycosyltransferase RgtA/B/C/D-like" evidence="10">
    <location>
        <begin position="73"/>
        <end position="230"/>
    </location>
</feature>
<feature type="transmembrane region" description="Helical" evidence="9">
    <location>
        <begin position="372"/>
        <end position="392"/>
    </location>
</feature>
<keyword evidence="5 9" id="KW-0812">Transmembrane</keyword>
<dbReference type="InterPro" id="IPR038731">
    <property type="entry name" value="RgtA/B/C-like"/>
</dbReference>
<accession>A0A518HDN0</accession>
<dbReference type="GO" id="GO:0016763">
    <property type="term" value="F:pentosyltransferase activity"/>
    <property type="evidence" value="ECO:0007669"/>
    <property type="project" value="TreeGrafter"/>
</dbReference>
<evidence type="ECO:0000313" key="11">
    <source>
        <dbReference type="EMBL" id="QDV38965.1"/>
    </source>
</evidence>
<evidence type="ECO:0000256" key="9">
    <source>
        <dbReference type="SAM" id="Phobius"/>
    </source>
</evidence>
<evidence type="ECO:0000256" key="8">
    <source>
        <dbReference type="SAM" id="MobiDB-lite"/>
    </source>
</evidence>
<dbReference type="GO" id="GO:0009103">
    <property type="term" value="P:lipopolysaccharide biosynthetic process"/>
    <property type="evidence" value="ECO:0007669"/>
    <property type="project" value="UniProtKB-ARBA"/>
</dbReference>
<dbReference type="Pfam" id="PF13231">
    <property type="entry name" value="PMT_2"/>
    <property type="match status" value="1"/>
</dbReference>
<dbReference type="InterPro" id="IPR050297">
    <property type="entry name" value="LipidA_mod_glycosyltrf_83"/>
</dbReference>
<sequence>MSSGTRSGPPGSRLLAPALIVGLGVALAAFVASRRGNLAWDDADYLQRGLRLARLARELGPPALAELLREGPKPPMLVAWIELAALLAGRHRPTTVIVLSSVLPFVLLMLAVAGLARRLHGPRAAPVALLVLAASPLALSYGAKVMVETFMALWVLLAFAGAALVLDRPTRGRALLLGAALGAAAMTKMTVALLLPAPGLYFAVALARRDFPRSAKARAWAWILAPCLAIAGPWYAENAGDAVRFSARAARYNLLAEGRADSTPIDHRLSLLAGDLAGWAVLAGMAVVVAAAAAVRARRGGPDGEGSGRPGPSPPAASELSRITLLGLAGGGAVLLFTPHFDPRFLLPAWPALAVCASGWLVRGIAPAPRALGGLVVASLLLGVGISGMRLLREPRTTTCWEVGALIDELVDRHGARRIGQVGDSPGWNVCKTGLVNELRDDPADCDVSHNLSRLSPEELARLAPRFDALIVLSPDAFPPGLLASAPGLNRALDAAADALPPDRFLRVEPASAAAAGLPPMSIYVRRPDLPGPRGSTSGRVRPASPEVLPEDDPVPVGRDDGELAHPPGPVADRVPDRRPPGPVLLEQPFGVVDREVQEPGVVDARRVRHRPGLGAVAEPQPAGPPAQE</sequence>
<evidence type="ECO:0000256" key="5">
    <source>
        <dbReference type="ARBA" id="ARBA00022692"/>
    </source>
</evidence>
<evidence type="ECO:0000259" key="10">
    <source>
        <dbReference type="Pfam" id="PF13231"/>
    </source>
</evidence>
<keyword evidence="4 11" id="KW-0808">Transferase</keyword>
<keyword evidence="6 9" id="KW-1133">Transmembrane helix</keyword>
<feature type="transmembrane region" description="Helical" evidence="9">
    <location>
        <begin position="149"/>
        <end position="167"/>
    </location>
</feature>
<protein>
    <submittedName>
        <fullName evidence="11">Dolichyl-phosphate-mannose-protein mannosyltransferase</fullName>
    </submittedName>
</protein>
<feature type="transmembrane region" description="Helical" evidence="9">
    <location>
        <begin position="96"/>
        <end position="116"/>
    </location>
</feature>
<keyword evidence="2" id="KW-1003">Cell membrane</keyword>
<name>A0A518HDN0_9BACT</name>
<dbReference type="EMBL" id="CP036426">
    <property type="protein sequence ID" value="QDV38965.1"/>
    <property type="molecule type" value="Genomic_DNA"/>
</dbReference>
<feature type="transmembrane region" description="Helical" evidence="9">
    <location>
        <begin position="276"/>
        <end position="295"/>
    </location>
</feature>
<keyword evidence="12" id="KW-1185">Reference proteome</keyword>
<evidence type="ECO:0000256" key="1">
    <source>
        <dbReference type="ARBA" id="ARBA00004651"/>
    </source>
</evidence>
<feature type="region of interest" description="Disordered" evidence="8">
    <location>
        <begin position="607"/>
        <end position="629"/>
    </location>
</feature>
<feature type="region of interest" description="Disordered" evidence="8">
    <location>
        <begin position="523"/>
        <end position="586"/>
    </location>
</feature>
<proteinExistence type="predicted"/>
<evidence type="ECO:0000313" key="12">
    <source>
        <dbReference type="Proteomes" id="UP000317835"/>
    </source>
</evidence>
<dbReference type="PANTHER" id="PTHR33908:SF11">
    <property type="entry name" value="MEMBRANE PROTEIN"/>
    <property type="match status" value="1"/>
</dbReference>
<dbReference type="KEGG" id="tpla:ElP_69250"/>
<organism evidence="11 12">
    <name type="scientific">Tautonia plasticadhaerens</name>
    <dbReference type="NCBI Taxonomy" id="2527974"/>
    <lineage>
        <taxon>Bacteria</taxon>
        <taxon>Pseudomonadati</taxon>
        <taxon>Planctomycetota</taxon>
        <taxon>Planctomycetia</taxon>
        <taxon>Isosphaerales</taxon>
        <taxon>Isosphaeraceae</taxon>
        <taxon>Tautonia</taxon>
    </lineage>
</organism>
<keyword evidence="3 11" id="KW-0328">Glycosyltransferase</keyword>
<reference evidence="11 12" key="1">
    <citation type="submission" date="2019-02" db="EMBL/GenBank/DDBJ databases">
        <title>Deep-cultivation of Planctomycetes and their phenomic and genomic characterization uncovers novel biology.</title>
        <authorList>
            <person name="Wiegand S."/>
            <person name="Jogler M."/>
            <person name="Boedeker C."/>
            <person name="Pinto D."/>
            <person name="Vollmers J."/>
            <person name="Rivas-Marin E."/>
            <person name="Kohn T."/>
            <person name="Peeters S.H."/>
            <person name="Heuer A."/>
            <person name="Rast P."/>
            <person name="Oberbeckmann S."/>
            <person name="Bunk B."/>
            <person name="Jeske O."/>
            <person name="Meyerdierks A."/>
            <person name="Storesund J.E."/>
            <person name="Kallscheuer N."/>
            <person name="Luecker S."/>
            <person name="Lage O.M."/>
            <person name="Pohl T."/>
            <person name="Merkel B.J."/>
            <person name="Hornburger P."/>
            <person name="Mueller R.-W."/>
            <person name="Bruemmer F."/>
            <person name="Labrenz M."/>
            <person name="Spormann A.M."/>
            <person name="Op den Camp H."/>
            <person name="Overmann J."/>
            <person name="Amann R."/>
            <person name="Jetten M.S.M."/>
            <person name="Mascher T."/>
            <person name="Medema M.H."/>
            <person name="Devos D.P."/>
            <person name="Kaster A.-K."/>
            <person name="Ovreas L."/>
            <person name="Rohde M."/>
            <person name="Galperin M.Y."/>
            <person name="Jogler C."/>
        </authorList>
    </citation>
    <scope>NUCLEOTIDE SEQUENCE [LARGE SCALE GENOMIC DNA]</scope>
    <source>
        <strain evidence="11 12">ElP</strain>
    </source>
</reference>
<feature type="transmembrane region" description="Helical" evidence="9">
    <location>
        <begin position="174"/>
        <end position="197"/>
    </location>
</feature>
<dbReference type="Proteomes" id="UP000317835">
    <property type="component" value="Chromosome"/>
</dbReference>